<dbReference type="PANTHER" id="PTHR11177">
    <property type="entry name" value="CHITINASE"/>
    <property type="match status" value="1"/>
</dbReference>
<name>A0A2G8S8F1_9APHY</name>
<dbReference type="SUPFAM" id="SSF54556">
    <property type="entry name" value="Chitinase insertion domain"/>
    <property type="match status" value="1"/>
</dbReference>
<dbReference type="InterPro" id="IPR017853">
    <property type="entry name" value="GH"/>
</dbReference>
<feature type="chain" id="PRO_5013728651" description="GH18 domain-containing protein" evidence="2">
    <location>
        <begin position="27"/>
        <end position="455"/>
    </location>
</feature>
<feature type="domain" description="GH18" evidence="3">
    <location>
        <begin position="53"/>
        <end position="372"/>
    </location>
</feature>
<dbReference type="Pfam" id="PF00704">
    <property type="entry name" value="Glyco_hydro_18"/>
    <property type="match status" value="1"/>
</dbReference>
<dbReference type="AlphaFoldDB" id="A0A2G8S8F1"/>
<dbReference type="PROSITE" id="PS51910">
    <property type="entry name" value="GH18_2"/>
    <property type="match status" value="1"/>
</dbReference>
<feature type="compositionally biased region" description="Polar residues" evidence="1">
    <location>
        <begin position="381"/>
        <end position="393"/>
    </location>
</feature>
<accession>A0A2G8S8F1</accession>
<dbReference type="InterPro" id="IPR011583">
    <property type="entry name" value="Chitinase_II/V-like_cat"/>
</dbReference>
<gene>
    <name evidence="4" type="ORF">GSI_08014</name>
</gene>
<dbReference type="STRING" id="1077348.A0A2G8S8F1"/>
<sequence>MVLSASIKLVLFIATIALAAIADVGATAIQPRTTHYKVRANRLKAASKRASSKVNAAYYPNWAIYSPYDFQPTEINTTSLTHLFYAFADISTDSERNLKTVLSVGGGSCSDHFSFITDSSKRATFVTSAVQMIEDYGFDGTDVDFEFPDTAARGSGLASLITELRTAFDDLQEKKGDTTPYILTAATSAIVSLYTHMNFPELDAALDFWNLMAYDYTGSWTDTADDQANLYGGSRTGVSTDTAINDYISRGVTVSKISLGLPVYSRSFEDTSGLRDSYDGVGSGTSEAGIYFYRDLAKSGATVYENTTDVSAYSYDSSKRELVSYDTPNIAKLKAQYVQSKGLAGTFFFDLSTDKKGNGSLVDTTADVYGDLDQTQNHINYPNSKWTNIRNNMGQGSGSSSASTTQSSTASTHQSTSTTSRSSTSTSSGSEPNIGSQVAQRSNSATGPPSIHQKV</sequence>
<keyword evidence="2" id="KW-0732">Signal</keyword>
<feature type="region of interest" description="Disordered" evidence="1">
    <location>
        <begin position="381"/>
        <end position="455"/>
    </location>
</feature>
<evidence type="ECO:0000313" key="5">
    <source>
        <dbReference type="Proteomes" id="UP000230002"/>
    </source>
</evidence>
<dbReference type="GO" id="GO:0008061">
    <property type="term" value="F:chitin binding"/>
    <property type="evidence" value="ECO:0007669"/>
    <property type="project" value="InterPro"/>
</dbReference>
<proteinExistence type="predicted"/>
<dbReference type="Gene3D" id="3.10.50.10">
    <property type="match status" value="1"/>
</dbReference>
<feature type="signal peptide" evidence="2">
    <location>
        <begin position="1"/>
        <end position="26"/>
    </location>
</feature>
<comment type="caution">
    <text evidence="4">The sequence shown here is derived from an EMBL/GenBank/DDBJ whole genome shotgun (WGS) entry which is preliminary data.</text>
</comment>
<evidence type="ECO:0000259" key="3">
    <source>
        <dbReference type="PROSITE" id="PS51910"/>
    </source>
</evidence>
<dbReference type="Gene3D" id="3.20.20.80">
    <property type="entry name" value="Glycosidases"/>
    <property type="match status" value="1"/>
</dbReference>
<protein>
    <recommendedName>
        <fullName evidence="3">GH18 domain-containing protein</fullName>
    </recommendedName>
</protein>
<evidence type="ECO:0000256" key="1">
    <source>
        <dbReference type="SAM" id="MobiDB-lite"/>
    </source>
</evidence>
<organism evidence="4 5">
    <name type="scientific">Ganoderma sinense ZZ0214-1</name>
    <dbReference type="NCBI Taxonomy" id="1077348"/>
    <lineage>
        <taxon>Eukaryota</taxon>
        <taxon>Fungi</taxon>
        <taxon>Dikarya</taxon>
        <taxon>Basidiomycota</taxon>
        <taxon>Agaricomycotina</taxon>
        <taxon>Agaricomycetes</taxon>
        <taxon>Polyporales</taxon>
        <taxon>Polyporaceae</taxon>
        <taxon>Ganoderma</taxon>
    </lineage>
</organism>
<dbReference type="GO" id="GO:0005576">
    <property type="term" value="C:extracellular region"/>
    <property type="evidence" value="ECO:0007669"/>
    <property type="project" value="TreeGrafter"/>
</dbReference>
<dbReference type="InterPro" id="IPR050314">
    <property type="entry name" value="Glycosyl_Hydrlase_18"/>
</dbReference>
<dbReference type="SMART" id="SM00636">
    <property type="entry name" value="Glyco_18"/>
    <property type="match status" value="1"/>
</dbReference>
<reference evidence="4 5" key="1">
    <citation type="journal article" date="2015" name="Sci. Rep.">
        <title>Chromosome-level genome map provides insights into diverse defense mechanisms in the medicinal fungus Ganoderma sinense.</title>
        <authorList>
            <person name="Zhu Y."/>
            <person name="Xu J."/>
            <person name="Sun C."/>
            <person name="Zhou S."/>
            <person name="Xu H."/>
            <person name="Nelson D.R."/>
            <person name="Qian J."/>
            <person name="Song J."/>
            <person name="Luo H."/>
            <person name="Xiang L."/>
            <person name="Li Y."/>
            <person name="Xu Z."/>
            <person name="Ji A."/>
            <person name="Wang L."/>
            <person name="Lu S."/>
            <person name="Hayward A."/>
            <person name="Sun W."/>
            <person name="Li X."/>
            <person name="Schwartz D.C."/>
            <person name="Wang Y."/>
            <person name="Chen S."/>
        </authorList>
    </citation>
    <scope>NUCLEOTIDE SEQUENCE [LARGE SCALE GENOMIC DNA]</scope>
    <source>
        <strain evidence="4 5">ZZ0214-1</strain>
    </source>
</reference>
<dbReference type="InterPro" id="IPR001223">
    <property type="entry name" value="Glyco_hydro18_cat"/>
</dbReference>
<dbReference type="SUPFAM" id="SSF51445">
    <property type="entry name" value="(Trans)glycosidases"/>
    <property type="match status" value="1"/>
</dbReference>
<dbReference type="EMBL" id="AYKW01000018">
    <property type="protein sequence ID" value="PIL29808.1"/>
    <property type="molecule type" value="Genomic_DNA"/>
</dbReference>
<keyword evidence="5" id="KW-1185">Reference proteome</keyword>
<feature type="compositionally biased region" description="Polar residues" evidence="1">
    <location>
        <begin position="431"/>
        <end position="447"/>
    </location>
</feature>
<dbReference type="GO" id="GO:0004568">
    <property type="term" value="F:chitinase activity"/>
    <property type="evidence" value="ECO:0007669"/>
    <property type="project" value="TreeGrafter"/>
</dbReference>
<dbReference type="Proteomes" id="UP000230002">
    <property type="component" value="Unassembled WGS sequence"/>
</dbReference>
<evidence type="ECO:0000256" key="2">
    <source>
        <dbReference type="SAM" id="SignalP"/>
    </source>
</evidence>
<feature type="compositionally biased region" description="Low complexity" evidence="1">
    <location>
        <begin position="398"/>
        <end position="430"/>
    </location>
</feature>
<dbReference type="GO" id="GO:0006032">
    <property type="term" value="P:chitin catabolic process"/>
    <property type="evidence" value="ECO:0007669"/>
    <property type="project" value="TreeGrafter"/>
</dbReference>
<dbReference type="InterPro" id="IPR029070">
    <property type="entry name" value="Chitinase_insertion_sf"/>
</dbReference>
<dbReference type="OrthoDB" id="76388at2759"/>
<dbReference type="PANTHER" id="PTHR11177:SF317">
    <property type="entry name" value="CHITINASE 12-RELATED"/>
    <property type="match status" value="1"/>
</dbReference>
<evidence type="ECO:0000313" key="4">
    <source>
        <dbReference type="EMBL" id="PIL29808.1"/>
    </source>
</evidence>
<dbReference type="GO" id="GO:0005975">
    <property type="term" value="P:carbohydrate metabolic process"/>
    <property type="evidence" value="ECO:0007669"/>
    <property type="project" value="InterPro"/>
</dbReference>